<protein>
    <submittedName>
        <fullName evidence="2">Exostosin family protein</fullName>
    </submittedName>
</protein>
<feature type="domain" description="Exostosin GT47" evidence="1">
    <location>
        <begin position="216"/>
        <end position="297"/>
    </location>
</feature>
<evidence type="ECO:0000259" key="1">
    <source>
        <dbReference type="Pfam" id="PF03016"/>
    </source>
</evidence>
<gene>
    <name evidence="2" type="ORF">O3P16_10825</name>
</gene>
<dbReference type="EMBL" id="JAQGEF010000011">
    <property type="protein sequence ID" value="MDA3615302.1"/>
    <property type="molecule type" value="Genomic_DNA"/>
</dbReference>
<sequence>MDNKIKLFIYNTKDSGKDLFPIYELLKNNDKTLQEFYEIVGDVSQADFIILKNSVNYILENQLGKSEEIINFSKQHNKKLLYFCSGDFGSTLKDPNAICIRLGGFKSKYRQPTFIMPSFIDDPKNKTSQPQQYISKPEKPTIGFVGHAYNSTEKYLKEFIAHFRVKYLGLKGKFHDKQSFYPSSIKRYDYLKILENTPGIICNFIYRKQYNAGSSGKESFQKTRNEYYDNINENLFTFCIRGGGNYSVRFYDTIGLGRIPLQVNTDCKMPFEDRIDWSKHILCIEEKDIKNMPRILADFYNSRSAEELKEMQLNNRLLWEKYLTKTNYFVELSTDLKKLL</sequence>
<dbReference type="InterPro" id="IPR040911">
    <property type="entry name" value="Exostosin_GT47"/>
</dbReference>
<accession>A0ABT4UKD6</accession>
<name>A0ABT4UKD6_9BACT</name>
<organism evidence="2 3">
    <name type="scientific">Polluticaenibacter yanchengensis</name>
    <dbReference type="NCBI Taxonomy" id="3014562"/>
    <lineage>
        <taxon>Bacteria</taxon>
        <taxon>Pseudomonadati</taxon>
        <taxon>Bacteroidota</taxon>
        <taxon>Chitinophagia</taxon>
        <taxon>Chitinophagales</taxon>
        <taxon>Chitinophagaceae</taxon>
        <taxon>Polluticaenibacter</taxon>
    </lineage>
</organism>
<evidence type="ECO:0000313" key="3">
    <source>
        <dbReference type="Proteomes" id="UP001210231"/>
    </source>
</evidence>
<keyword evidence="3" id="KW-1185">Reference proteome</keyword>
<reference evidence="2 3" key="1">
    <citation type="submission" date="2022-12" db="EMBL/GenBank/DDBJ databases">
        <title>Chitinophagaceae gen. sp. nov., a new member of the family Chitinophagaceae, isolated from soil in a chemical factory.</title>
        <authorList>
            <person name="Ke Z."/>
        </authorList>
    </citation>
    <scope>NUCLEOTIDE SEQUENCE [LARGE SCALE GENOMIC DNA]</scope>
    <source>
        <strain evidence="2 3">LY-5</strain>
    </source>
</reference>
<dbReference type="Pfam" id="PF03016">
    <property type="entry name" value="Exostosin_GT47"/>
    <property type="match status" value="1"/>
</dbReference>
<evidence type="ECO:0000313" key="2">
    <source>
        <dbReference type="EMBL" id="MDA3615302.1"/>
    </source>
</evidence>
<comment type="caution">
    <text evidence="2">The sequence shown here is derived from an EMBL/GenBank/DDBJ whole genome shotgun (WGS) entry which is preliminary data.</text>
</comment>
<proteinExistence type="predicted"/>
<dbReference type="RefSeq" id="WP_407031627.1">
    <property type="nucleotide sequence ID" value="NZ_JAQGEF010000011.1"/>
</dbReference>
<dbReference type="Proteomes" id="UP001210231">
    <property type="component" value="Unassembled WGS sequence"/>
</dbReference>